<dbReference type="InterPro" id="IPR015161">
    <property type="entry name" value="Sklp_toxin_b/g_crystallin"/>
</dbReference>
<dbReference type="RefSeq" id="WP_225265439.1">
    <property type="nucleotide sequence ID" value="NZ_CP084058.1"/>
</dbReference>
<dbReference type="InterPro" id="IPR011024">
    <property type="entry name" value="G_crystallin-like"/>
</dbReference>
<name>A0A1M4ECT7_9ACTN</name>
<accession>A0A1M4ECT7</accession>
<dbReference type="InterPro" id="IPR015791">
    <property type="entry name" value="Antimic/Inh_G_crystallin-like"/>
</dbReference>
<keyword evidence="1" id="KW-0732">Signal</keyword>
<feature type="chain" id="PRO_5012273814" description="Streptomyces killer toxin-like beta/gamma crystallin domain-containing protein" evidence="1">
    <location>
        <begin position="33"/>
        <end position="123"/>
    </location>
</feature>
<gene>
    <name evidence="3" type="ORF">BN4615_P6136</name>
</gene>
<dbReference type="Pfam" id="PF09076">
    <property type="entry name" value="Crystall_2"/>
    <property type="match status" value="1"/>
</dbReference>
<dbReference type="SUPFAM" id="SSF49695">
    <property type="entry name" value="gamma-Crystallin-like"/>
    <property type="match status" value="1"/>
</dbReference>
<sequence length="123" mass="13384">MKRIAKRAGVAALASIAVTASLAVALPTAAYAINEVPCAGRTDLVRATIHATGDSSADYCYANAGTDMYVQDVWWVTRISTGNNRVQWYGDGRWQPAQPIPKWTVFTWPNHPGGVRIQGIRIL</sequence>
<dbReference type="Gene3D" id="2.60.20.30">
    <property type="match status" value="1"/>
</dbReference>
<reference evidence="3" key="1">
    <citation type="submission" date="2016-04" db="EMBL/GenBank/DDBJ databases">
        <authorList>
            <person name="Evans L.H."/>
            <person name="Alamgir A."/>
            <person name="Owens N."/>
            <person name="Weber N.D."/>
            <person name="Virtaneva K."/>
            <person name="Barbian K."/>
            <person name="Babar A."/>
            <person name="Rosenke K."/>
        </authorList>
    </citation>
    <scope>NUCLEOTIDE SEQUENCE</scope>
    <source>
        <strain evidence="3">Nono1</strain>
    </source>
</reference>
<evidence type="ECO:0000313" key="3">
    <source>
        <dbReference type="EMBL" id="SBO96620.1"/>
    </source>
</evidence>
<evidence type="ECO:0000259" key="2">
    <source>
        <dbReference type="Pfam" id="PF09076"/>
    </source>
</evidence>
<protein>
    <recommendedName>
        <fullName evidence="2">Streptomyces killer toxin-like beta/gamma crystallin domain-containing protein</fullName>
    </recommendedName>
</protein>
<feature type="domain" description="Streptomyces killer toxin-like beta/gamma crystallin" evidence="2">
    <location>
        <begin position="53"/>
        <end position="121"/>
    </location>
</feature>
<dbReference type="AlphaFoldDB" id="A0A1M4ECT7"/>
<feature type="signal peptide" evidence="1">
    <location>
        <begin position="1"/>
        <end position="32"/>
    </location>
</feature>
<evidence type="ECO:0000256" key="1">
    <source>
        <dbReference type="SAM" id="SignalP"/>
    </source>
</evidence>
<dbReference type="EMBL" id="LT559118">
    <property type="protein sequence ID" value="SBO96620.1"/>
    <property type="molecule type" value="Genomic_DNA"/>
</dbReference>
<proteinExistence type="predicted"/>
<organism evidence="3">
    <name type="scientific">Nonomuraea gerenzanensis</name>
    <dbReference type="NCBI Taxonomy" id="93944"/>
    <lineage>
        <taxon>Bacteria</taxon>
        <taxon>Bacillati</taxon>
        <taxon>Actinomycetota</taxon>
        <taxon>Actinomycetes</taxon>
        <taxon>Streptosporangiales</taxon>
        <taxon>Streptosporangiaceae</taxon>
        <taxon>Nonomuraea</taxon>
    </lineage>
</organism>